<dbReference type="PIRSF" id="PIRSF000709">
    <property type="entry name" value="6PFK_2-Ptase"/>
    <property type="match status" value="1"/>
</dbReference>
<feature type="domain" description="6-phosphofructo-2-kinase" evidence="4">
    <location>
        <begin position="45"/>
        <end position="280"/>
    </location>
</feature>
<dbReference type="InterPro" id="IPR013078">
    <property type="entry name" value="His_Pase_superF_clade-1"/>
</dbReference>
<protein>
    <recommendedName>
        <fullName evidence="4">6-phosphofructo-2-kinase domain-containing protein</fullName>
    </recommendedName>
</protein>
<dbReference type="PANTHER" id="PTHR10606:SF32">
    <property type="entry name" value="6-PHOSPHOFRUCTO-2-KINASE 1"/>
    <property type="match status" value="1"/>
</dbReference>
<dbReference type="GO" id="GO:0005829">
    <property type="term" value="C:cytosol"/>
    <property type="evidence" value="ECO:0007669"/>
    <property type="project" value="TreeGrafter"/>
</dbReference>
<dbReference type="CDD" id="cd07067">
    <property type="entry name" value="HP_PGM_like"/>
    <property type="match status" value="1"/>
</dbReference>
<evidence type="ECO:0000256" key="1">
    <source>
        <dbReference type="ARBA" id="ARBA00022741"/>
    </source>
</evidence>
<dbReference type="Gene3D" id="3.40.50.300">
    <property type="entry name" value="P-loop containing nucleotide triphosphate hydrolases"/>
    <property type="match status" value="1"/>
</dbReference>
<sequence length="496" mass="55938">MTADPTSTTCGGQPELEEVPPAARRTSTRSIKSDSYFMGENIVRSIAPQRLVLVMVGLPARGKSFVVRKLTKYCQWLNLPTQIFNAGDYRRKASLTGADASFFDPNNAEAKRLRDALAMAAVANLIQWLEEGGQVAVLDATNTTKERRALVWDKFKHMENTQVMHIELVCDNPSLLEANYLRSSDVVVLATNPSLSYDMIRKLKNEDYDGMDPQVALNDFRQRVAKYEKVYETVQDSENDGTVCYCKVYNVQTIILPAGEKVLARYCQNFIPSQIVSFLQVTNVFNIHVHPRKIWLVRPGPNKNGVRGILGGDEELTDEGHAIASALGTFMESAVQDNKGYVDVWLSPMKRAMQTAEYIRQDHVTRTVTTTLLNEVGGGDFAGYTFEELEAEFPQHVKARRTDKLYYRYPGAGGESYMDLIFRLRPVVIEFERKKRDCLVICSESVLRCLMGYFTGVDADDVPHLPTKKGVVFELSPHRDGCDIKQFQLEFEAHSE</sequence>
<evidence type="ECO:0000313" key="6">
    <source>
        <dbReference type="Proteomes" id="UP000285430"/>
    </source>
</evidence>
<dbReference type="EMBL" id="QUTH01002038">
    <property type="protein sequence ID" value="RHZ28076.1"/>
    <property type="molecule type" value="Genomic_DNA"/>
</dbReference>
<evidence type="ECO:0000256" key="2">
    <source>
        <dbReference type="ARBA" id="ARBA00022840"/>
    </source>
</evidence>
<dbReference type="VEuPathDB" id="FungiDB:H257_04427"/>
<evidence type="ECO:0000313" key="5">
    <source>
        <dbReference type="EMBL" id="RHZ28076.1"/>
    </source>
</evidence>
<gene>
    <name evidence="5" type="ORF">DYB37_002640</name>
</gene>
<keyword evidence="1" id="KW-0547">Nucleotide-binding</keyword>
<name>A0A3R7B4Z9_APHAT</name>
<dbReference type="GO" id="GO:0005524">
    <property type="term" value="F:ATP binding"/>
    <property type="evidence" value="ECO:0007669"/>
    <property type="project" value="UniProtKB-KW"/>
</dbReference>
<dbReference type="PRINTS" id="PR00991">
    <property type="entry name" value="6PFRUCTKNASE"/>
</dbReference>
<dbReference type="SUPFAM" id="SSF53254">
    <property type="entry name" value="Phosphoglycerate mutase-like"/>
    <property type="match status" value="1"/>
</dbReference>
<organism evidence="5 6">
    <name type="scientific">Aphanomyces astaci</name>
    <name type="common">Crayfish plague agent</name>
    <dbReference type="NCBI Taxonomy" id="112090"/>
    <lineage>
        <taxon>Eukaryota</taxon>
        <taxon>Sar</taxon>
        <taxon>Stramenopiles</taxon>
        <taxon>Oomycota</taxon>
        <taxon>Saprolegniomycetes</taxon>
        <taxon>Saprolegniales</taxon>
        <taxon>Verrucalvaceae</taxon>
        <taxon>Aphanomyces</taxon>
    </lineage>
</organism>
<dbReference type="SUPFAM" id="SSF52540">
    <property type="entry name" value="P-loop containing nucleoside triphosphate hydrolases"/>
    <property type="match status" value="1"/>
</dbReference>
<proteinExistence type="predicted"/>
<dbReference type="Pfam" id="PF01591">
    <property type="entry name" value="6PF2K"/>
    <property type="match status" value="1"/>
</dbReference>
<reference evidence="5 6" key="1">
    <citation type="submission" date="2018-08" db="EMBL/GenBank/DDBJ databases">
        <title>Aphanomyces genome sequencing and annotation.</title>
        <authorList>
            <person name="Minardi D."/>
            <person name="Oidtmann B."/>
            <person name="Van Der Giezen M."/>
            <person name="Studholme D.J."/>
        </authorList>
    </citation>
    <scope>NUCLEOTIDE SEQUENCE [LARGE SCALE GENOMIC DNA]</scope>
    <source>
        <strain evidence="5 6">Da</strain>
    </source>
</reference>
<feature type="region of interest" description="Disordered" evidence="3">
    <location>
        <begin position="1"/>
        <end position="27"/>
    </location>
</feature>
<dbReference type="Pfam" id="PF00300">
    <property type="entry name" value="His_Phos_1"/>
    <property type="match status" value="1"/>
</dbReference>
<keyword evidence="2" id="KW-0067">ATP-binding</keyword>
<evidence type="ECO:0000256" key="3">
    <source>
        <dbReference type="SAM" id="MobiDB-lite"/>
    </source>
</evidence>
<dbReference type="InterPro" id="IPR003094">
    <property type="entry name" value="6Pfruct_kin"/>
</dbReference>
<dbReference type="SMART" id="SM00855">
    <property type="entry name" value="PGAM"/>
    <property type="match status" value="1"/>
</dbReference>
<comment type="caution">
    <text evidence="5">The sequence shown here is derived from an EMBL/GenBank/DDBJ whole genome shotgun (WGS) entry which is preliminary data.</text>
</comment>
<evidence type="ECO:0000259" key="4">
    <source>
        <dbReference type="Pfam" id="PF01591"/>
    </source>
</evidence>
<dbReference type="GO" id="GO:0006000">
    <property type="term" value="P:fructose metabolic process"/>
    <property type="evidence" value="ECO:0007669"/>
    <property type="project" value="InterPro"/>
</dbReference>
<dbReference type="Proteomes" id="UP000285430">
    <property type="component" value="Unassembled WGS sequence"/>
</dbReference>
<dbReference type="AlphaFoldDB" id="A0A3R7B4Z9"/>
<dbReference type="GO" id="GO:0003873">
    <property type="term" value="F:6-phosphofructo-2-kinase activity"/>
    <property type="evidence" value="ECO:0007669"/>
    <property type="project" value="InterPro"/>
</dbReference>
<dbReference type="PANTHER" id="PTHR10606">
    <property type="entry name" value="6-PHOSPHOFRUCTO-2-KINASE/FRUCTOSE-2,6-BISPHOSPHATASE"/>
    <property type="match status" value="1"/>
</dbReference>
<dbReference type="Gene3D" id="3.40.50.1240">
    <property type="entry name" value="Phosphoglycerate mutase-like"/>
    <property type="match status" value="1"/>
</dbReference>
<dbReference type="InterPro" id="IPR013079">
    <property type="entry name" value="6Phosfructo_kin"/>
</dbReference>
<dbReference type="FunFam" id="3.40.50.300:FF:000644">
    <property type="entry name" value="GpmB, Fructose-2,6-bisphosphatase"/>
    <property type="match status" value="1"/>
</dbReference>
<dbReference type="InterPro" id="IPR029033">
    <property type="entry name" value="His_PPase_superfam"/>
</dbReference>
<dbReference type="InterPro" id="IPR027417">
    <property type="entry name" value="P-loop_NTPase"/>
</dbReference>
<feature type="compositionally biased region" description="Polar residues" evidence="3">
    <location>
        <begin position="1"/>
        <end position="11"/>
    </location>
</feature>
<dbReference type="GO" id="GO:0006003">
    <property type="term" value="P:fructose 2,6-bisphosphate metabolic process"/>
    <property type="evidence" value="ECO:0007669"/>
    <property type="project" value="InterPro"/>
</dbReference>
<accession>A0A3R7B4Z9</accession>